<feature type="transmembrane region" description="Helical" evidence="14">
    <location>
        <begin position="162"/>
        <end position="181"/>
    </location>
</feature>
<proteinExistence type="inferred from homology"/>
<dbReference type="Gene3D" id="1.20.120.220">
    <property type="entry name" value="ATP synthase, F0 complex, subunit A"/>
    <property type="match status" value="1"/>
</dbReference>
<dbReference type="GO" id="GO:0046933">
    <property type="term" value="F:proton-transporting ATP synthase activity, rotational mechanism"/>
    <property type="evidence" value="ECO:0007669"/>
    <property type="project" value="TreeGrafter"/>
</dbReference>
<sequence>MMMNLFNVFDPTTNNILPNWIVIFFIIFMWPNYWMNNTPFTKLMKYINHSLLNEINLIDKKMSLLIITLFSYIYMINLYGQIPHIFPFSSHLSFTLSLSLPFWISSMIKSLYYSMNLFFFNLIPSGTPLMMMPFMVLIEMTSILIRPITLSIRLMANMTSGHLMMSFISSLNLNILCITMMTMTQMIYLILEIFISIIQAYIFMLLISLYNN</sequence>
<dbReference type="PRINTS" id="PR00123">
    <property type="entry name" value="ATPASEA"/>
</dbReference>
<evidence type="ECO:0000256" key="1">
    <source>
        <dbReference type="ARBA" id="ARBA00002070"/>
    </source>
</evidence>
<feature type="transmembrane region" description="Helical" evidence="14">
    <location>
        <begin position="16"/>
        <end position="35"/>
    </location>
</feature>
<comment type="similarity">
    <text evidence="3">Belongs to the ATPase A chain family.</text>
</comment>
<keyword evidence="5" id="KW-0813">Transport</keyword>
<dbReference type="NCBIfam" id="TIGR01131">
    <property type="entry name" value="ATP_synt_6_or_A"/>
    <property type="match status" value="1"/>
</dbReference>
<evidence type="ECO:0000256" key="5">
    <source>
        <dbReference type="ARBA" id="ARBA00022448"/>
    </source>
</evidence>
<gene>
    <name evidence="15" type="primary">atp6</name>
</gene>
<evidence type="ECO:0000256" key="13">
    <source>
        <dbReference type="RuleBase" id="RU004450"/>
    </source>
</evidence>
<dbReference type="PANTHER" id="PTHR11410">
    <property type="entry name" value="ATP SYNTHASE SUBUNIT A"/>
    <property type="match status" value="1"/>
</dbReference>
<dbReference type="EMBL" id="MW222190">
    <property type="protein sequence ID" value="QPP04702.1"/>
    <property type="molecule type" value="Genomic_DNA"/>
</dbReference>
<keyword evidence="10" id="KW-0406">Ion transport</keyword>
<dbReference type="InterPro" id="IPR023011">
    <property type="entry name" value="ATP_synth_F0_asu_AS"/>
</dbReference>
<dbReference type="PANTHER" id="PTHR11410:SF0">
    <property type="entry name" value="ATP SYNTHASE SUBUNIT A"/>
    <property type="match status" value="1"/>
</dbReference>
<evidence type="ECO:0000256" key="14">
    <source>
        <dbReference type="SAM" id="Phobius"/>
    </source>
</evidence>
<evidence type="ECO:0000256" key="3">
    <source>
        <dbReference type="ARBA" id="ARBA00006810"/>
    </source>
</evidence>
<feature type="transmembrane region" description="Helical" evidence="14">
    <location>
        <begin position="62"/>
        <end position="82"/>
    </location>
</feature>
<evidence type="ECO:0000256" key="10">
    <source>
        <dbReference type="ARBA" id="ARBA00023065"/>
    </source>
</evidence>
<comment type="subcellular location">
    <subcellularLocation>
        <location evidence="2">Membrane</location>
        <topology evidence="2">Multi-pass membrane protein</topology>
    </subcellularLocation>
    <subcellularLocation>
        <location evidence="13">Mitochondrion inner membrane</location>
        <topology evidence="13">Multi-pass membrane protein</topology>
    </subcellularLocation>
</comment>
<evidence type="ECO:0000313" key="15">
    <source>
        <dbReference type="EMBL" id="QPP04702.1"/>
    </source>
</evidence>
<dbReference type="Pfam" id="PF00119">
    <property type="entry name" value="ATP-synt_A"/>
    <property type="match status" value="1"/>
</dbReference>
<dbReference type="GO" id="GO:0045259">
    <property type="term" value="C:proton-transporting ATP synthase complex"/>
    <property type="evidence" value="ECO:0007669"/>
    <property type="project" value="UniProtKB-KW"/>
</dbReference>
<dbReference type="CDD" id="cd00310">
    <property type="entry name" value="ATP-synt_Fo_a_6"/>
    <property type="match status" value="1"/>
</dbReference>
<comment type="function">
    <text evidence="1">Mitochondrial membrane ATP synthase (F(1)F(0) ATP synthase or Complex V) produces ATP from ADP in the presence of a proton gradient across the membrane which is generated by electron transport complexes of the respiratory chain. F-type ATPases consist of two structural domains, F(1) - containing the extramembraneous catalytic core and F(0) - containing the membrane proton channel, linked together by a central stalk and a peripheral stalk. During catalysis, ATP synthesis in the catalytic domain of F(1) is coupled via a rotary mechanism of the central stalk subunits to proton translocation. Key component of the proton channel; it may play a direct role in the translocation of protons across the membrane.</text>
</comment>
<dbReference type="AlphaFoldDB" id="A0A7T1T1M5"/>
<evidence type="ECO:0000256" key="7">
    <source>
        <dbReference type="ARBA" id="ARBA00022692"/>
    </source>
</evidence>
<geneLocation type="mitochondrion" evidence="15"/>
<reference evidence="15" key="1">
    <citation type="submission" date="2020-11" db="EMBL/GenBank/DDBJ databases">
        <title>The mitochondrial genome of one 'twisted-wing parasite' Xenos cf. moutoni (Insecta, Strepsiptera, Xenidae) from China.</title>
        <authorList>
            <person name="Zhang R."/>
            <person name="Li J."/>
            <person name="Dong Z."/>
            <person name="He J."/>
            <person name="Mao C."/>
            <person name="Li X."/>
        </authorList>
    </citation>
    <scope>NUCLEOTIDE SEQUENCE</scope>
</reference>
<evidence type="ECO:0000256" key="8">
    <source>
        <dbReference type="ARBA" id="ARBA00022781"/>
    </source>
</evidence>
<dbReference type="PROSITE" id="PS00449">
    <property type="entry name" value="ATPASE_A"/>
    <property type="match status" value="1"/>
</dbReference>
<evidence type="ECO:0000256" key="11">
    <source>
        <dbReference type="ARBA" id="ARBA00023136"/>
    </source>
</evidence>
<dbReference type="GO" id="GO:0005743">
    <property type="term" value="C:mitochondrial inner membrane"/>
    <property type="evidence" value="ECO:0007669"/>
    <property type="project" value="UniProtKB-SubCell"/>
</dbReference>
<keyword evidence="9 14" id="KW-1133">Transmembrane helix</keyword>
<name>A0A7T1T1M5_9NEOP</name>
<evidence type="ECO:0000256" key="9">
    <source>
        <dbReference type="ARBA" id="ARBA00022989"/>
    </source>
</evidence>
<keyword evidence="15" id="KW-0496">Mitochondrion</keyword>
<keyword evidence="12" id="KW-0066">ATP synthesis</keyword>
<feature type="transmembrane region" description="Helical" evidence="14">
    <location>
        <begin position="188"/>
        <end position="210"/>
    </location>
</feature>
<organism evidence="15">
    <name type="scientific">Xenos cf. moutoni RZ-2020</name>
    <dbReference type="NCBI Taxonomy" id="2792825"/>
    <lineage>
        <taxon>Eukaryota</taxon>
        <taxon>Metazoa</taxon>
        <taxon>Ecdysozoa</taxon>
        <taxon>Arthropoda</taxon>
        <taxon>Hexapoda</taxon>
        <taxon>Insecta</taxon>
        <taxon>Pterygota</taxon>
        <taxon>Neoptera</taxon>
        <taxon>Endopterygota</taxon>
        <taxon>Strepsiptera</taxon>
        <taxon>Stylopidia</taxon>
        <taxon>Xenidae</taxon>
        <taxon>Xenos</taxon>
    </lineage>
</organism>
<evidence type="ECO:0000256" key="6">
    <source>
        <dbReference type="ARBA" id="ARBA00022547"/>
    </source>
</evidence>
<protein>
    <recommendedName>
        <fullName evidence="13">ATP synthase subunit a</fullName>
    </recommendedName>
</protein>
<dbReference type="SUPFAM" id="SSF81336">
    <property type="entry name" value="F1F0 ATP synthase subunit A"/>
    <property type="match status" value="1"/>
</dbReference>
<evidence type="ECO:0000256" key="4">
    <source>
        <dbReference type="ARBA" id="ARBA00011648"/>
    </source>
</evidence>
<evidence type="ECO:0000256" key="2">
    <source>
        <dbReference type="ARBA" id="ARBA00004141"/>
    </source>
</evidence>
<keyword evidence="7 14" id="KW-0812">Transmembrane</keyword>
<comment type="subunit">
    <text evidence="4">F-type ATPases have 2 components, CF(1) - the catalytic core - and CF(0) - the membrane proton channel. CF(1) has five subunits: alpha(3), beta(3), gamma(1), delta(1), epsilon(1). CF(0) has three main subunits: a, b and c.</text>
</comment>
<evidence type="ECO:0000256" key="12">
    <source>
        <dbReference type="ARBA" id="ARBA00023310"/>
    </source>
</evidence>
<dbReference type="InterPro" id="IPR035908">
    <property type="entry name" value="F0_ATP_A_sf"/>
</dbReference>
<dbReference type="InterPro" id="IPR000568">
    <property type="entry name" value="ATP_synth_F0_asu"/>
</dbReference>
<keyword evidence="11 14" id="KW-0472">Membrane</keyword>
<accession>A0A7T1T1M5</accession>
<keyword evidence="6" id="KW-0138">CF(0)</keyword>
<keyword evidence="8" id="KW-0375">Hydrogen ion transport</keyword>
<dbReference type="InterPro" id="IPR045083">
    <property type="entry name" value="ATP_synth_F0_asu_bact/mt"/>
</dbReference>